<dbReference type="Pfam" id="PF04002">
    <property type="entry name" value="RadC"/>
    <property type="match status" value="1"/>
</dbReference>
<feature type="domain" description="MPN" evidence="6">
    <location>
        <begin position="64"/>
        <end position="186"/>
    </location>
</feature>
<dbReference type="InterPro" id="IPR020891">
    <property type="entry name" value="UPF0758_CS"/>
</dbReference>
<evidence type="ECO:0000259" key="6">
    <source>
        <dbReference type="PROSITE" id="PS50249"/>
    </source>
</evidence>
<dbReference type="GO" id="GO:0006508">
    <property type="term" value="P:proteolysis"/>
    <property type="evidence" value="ECO:0007669"/>
    <property type="project" value="UniProtKB-KW"/>
</dbReference>
<keyword evidence="5" id="KW-0482">Metalloprotease</keyword>
<keyword evidence="8" id="KW-1185">Reference proteome</keyword>
<dbReference type="InterPro" id="IPR025657">
    <property type="entry name" value="RadC_JAB"/>
</dbReference>
<keyword evidence="4" id="KW-0862">Zinc</keyword>
<dbReference type="SUPFAM" id="SSF102712">
    <property type="entry name" value="JAB1/MPN domain"/>
    <property type="match status" value="1"/>
</dbReference>
<evidence type="ECO:0000256" key="2">
    <source>
        <dbReference type="ARBA" id="ARBA00022723"/>
    </source>
</evidence>
<dbReference type="NCBIfam" id="TIGR00608">
    <property type="entry name" value="radc"/>
    <property type="match status" value="1"/>
</dbReference>
<proteinExistence type="predicted"/>
<dbReference type="Gene3D" id="3.40.140.10">
    <property type="entry name" value="Cytidine Deaminase, domain 2"/>
    <property type="match status" value="1"/>
</dbReference>
<evidence type="ECO:0000256" key="3">
    <source>
        <dbReference type="ARBA" id="ARBA00022801"/>
    </source>
</evidence>
<dbReference type="GO" id="GO:0008237">
    <property type="term" value="F:metallopeptidase activity"/>
    <property type="evidence" value="ECO:0007669"/>
    <property type="project" value="UniProtKB-KW"/>
</dbReference>
<dbReference type="AlphaFoldDB" id="A0A235EJH3"/>
<dbReference type="InterPro" id="IPR001405">
    <property type="entry name" value="UPF0758"/>
</dbReference>
<sequence length="186" mass="20563">MQATSITRRKPACLRRPKAGEPLPEYGMGCASHSYRRHLYARDLATIEKALSILRGWLTEDRSVFDSPDTVKSYLRLHLGAEPVEHFAVIFLDAQHRAIAFERMFTGTLTQASVYPRDVVQAALRHNAAAVILAHNHPSGTVQPSRADEGLTQTLKQALALVDVRVLDHVIVSSTQALSMAERGLV</sequence>
<dbReference type="CDD" id="cd08071">
    <property type="entry name" value="MPN_DUF2466"/>
    <property type="match status" value="1"/>
</dbReference>
<organism evidence="7 8">
    <name type="scientific">Acidovorax kalamii</name>
    <dbReference type="NCBI Taxonomy" id="2004485"/>
    <lineage>
        <taxon>Bacteria</taxon>
        <taxon>Pseudomonadati</taxon>
        <taxon>Pseudomonadota</taxon>
        <taxon>Betaproteobacteria</taxon>
        <taxon>Burkholderiales</taxon>
        <taxon>Comamonadaceae</taxon>
        <taxon>Acidovorax</taxon>
    </lineage>
</organism>
<protein>
    <recommendedName>
        <fullName evidence="6">MPN domain-containing protein</fullName>
    </recommendedName>
</protein>
<dbReference type="GO" id="GO:0046872">
    <property type="term" value="F:metal ion binding"/>
    <property type="evidence" value="ECO:0007669"/>
    <property type="project" value="UniProtKB-KW"/>
</dbReference>
<dbReference type="PROSITE" id="PS01302">
    <property type="entry name" value="UPF0758"/>
    <property type="match status" value="1"/>
</dbReference>
<evidence type="ECO:0000313" key="7">
    <source>
        <dbReference type="EMBL" id="OYD48717.1"/>
    </source>
</evidence>
<dbReference type="Proteomes" id="UP000215441">
    <property type="component" value="Unassembled WGS sequence"/>
</dbReference>
<keyword evidence="2" id="KW-0479">Metal-binding</keyword>
<dbReference type="PROSITE" id="PS50249">
    <property type="entry name" value="MPN"/>
    <property type="match status" value="1"/>
</dbReference>
<dbReference type="PANTHER" id="PTHR30471">
    <property type="entry name" value="DNA REPAIR PROTEIN RADC"/>
    <property type="match status" value="1"/>
</dbReference>
<evidence type="ECO:0000256" key="5">
    <source>
        <dbReference type="ARBA" id="ARBA00023049"/>
    </source>
</evidence>
<dbReference type="PANTHER" id="PTHR30471:SF3">
    <property type="entry name" value="UPF0758 PROTEIN YEES-RELATED"/>
    <property type="match status" value="1"/>
</dbReference>
<comment type="caution">
    <text evidence="7">The sequence shown here is derived from an EMBL/GenBank/DDBJ whole genome shotgun (WGS) entry which is preliminary data.</text>
</comment>
<evidence type="ECO:0000313" key="8">
    <source>
        <dbReference type="Proteomes" id="UP000215441"/>
    </source>
</evidence>
<evidence type="ECO:0000256" key="1">
    <source>
        <dbReference type="ARBA" id="ARBA00022670"/>
    </source>
</evidence>
<evidence type="ECO:0000256" key="4">
    <source>
        <dbReference type="ARBA" id="ARBA00022833"/>
    </source>
</evidence>
<gene>
    <name evidence="7" type="ORF">CBY09_18010</name>
</gene>
<keyword evidence="1" id="KW-0645">Protease</keyword>
<accession>A0A235EJH3</accession>
<dbReference type="OrthoDB" id="9804482at2"/>
<reference evidence="7 8" key="1">
    <citation type="submission" date="2017-07" db="EMBL/GenBank/DDBJ databases">
        <title>Acidovorax KNDSW TSA 6 genome sequence and assembly.</title>
        <authorList>
            <person name="Mayilraj S."/>
        </authorList>
    </citation>
    <scope>NUCLEOTIDE SEQUENCE [LARGE SCALE GENOMIC DNA]</scope>
    <source>
        <strain evidence="7 8">KNDSW-TSA6</strain>
    </source>
</reference>
<keyword evidence="3" id="KW-0378">Hydrolase</keyword>
<dbReference type="InterPro" id="IPR037518">
    <property type="entry name" value="MPN"/>
</dbReference>
<dbReference type="EMBL" id="NOIG01000011">
    <property type="protein sequence ID" value="OYD48717.1"/>
    <property type="molecule type" value="Genomic_DNA"/>
</dbReference>
<name>A0A235EJH3_9BURK</name>